<evidence type="ECO:0000256" key="8">
    <source>
        <dbReference type="ARBA" id="ARBA00023136"/>
    </source>
</evidence>
<organism evidence="12 13">
    <name type="scientific">Acetivibrio ethanolgignens</name>
    <dbReference type="NCBI Taxonomy" id="290052"/>
    <lineage>
        <taxon>Bacteria</taxon>
        <taxon>Bacillati</taxon>
        <taxon>Bacillota</taxon>
        <taxon>Clostridia</taxon>
        <taxon>Eubacteriales</taxon>
        <taxon>Oscillospiraceae</taxon>
        <taxon>Acetivibrio</taxon>
    </lineage>
</organism>
<comment type="similarity">
    <text evidence="2 10">Belongs to the binding-protein-dependent transport system permease family. MalFG subfamily.</text>
</comment>
<evidence type="ECO:0000256" key="3">
    <source>
        <dbReference type="ARBA" id="ARBA00022448"/>
    </source>
</evidence>
<keyword evidence="6 9" id="KW-0812">Transmembrane</keyword>
<evidence type="ECO:0000256" key="5">
    <source>
        <dbReference type="ARBA" id="ARBA00022597"/>
    </source>
</evidence>
<comment type="subcellular location">
    <subcellularLocation>
        <location evidence="1 9">Cell membrane</location>
        <topology evidence="1 9">Multi-pass membrane protein</topology>
    </subcellularLocation>
</comment>
<dbReference type="PROSITE" id="PS50928">
    <property type="entry name" value="ABC_TM1"/>
    <property type="match status" value="1"/>
</dbReference>
<keyword evidence="13" id="KW-1185">Reference proteome</keyword>
<feature type="transmembrane region" description="Helical" evidence="9">
    <location>
        <begin position="49"/>
        <end position="72"/>
    </location>
</feature>
<protein>
    <recommendedName>
        <fullName evidence="10">Maltose/maltodextrin transport system permease protein</fullName>
    </recommendedName>
</protein>
<feature type="transmembrane region" description="Helical" evidence="9">
    <location>
        <begin position="356"/>
        <end position="374"/>
    </location>
</feature>
<sequence>MKKKTPALSKKVNPDSLISALKNGNPIVWLSCLIMGLGNIAMGQLIKGFLFLAIEIAVIYFLVMSNGGFYWISMLPSLGDRPMQEIWNDDKGIYEYIQGDNSQLILLYGIASICIIIVFIIIWRTSVCSGYKALDSKRNQKHIPGFMEDVKSLFDENVHKLLMATPFTCLLIFTILPLLYMICMAFTNYSKEGDHLVLFDWVGLQNFEILFSANSTVGKQFWSVLGWTIVWAIFATFLNFIFGTLMAMVINRKSIKLKGLWRGCLSMTIAVPQFVSLMVIRSMMQPEGIINRMLMNNGYSKLPFLTDATWARVMVIIVNLWIGIPYTIMQVTGILQNIPEEQYESSRIDGANVVQQFVHITLPYMLFVLTPYLITQFTGNINNFNVIYLLTRGEPVAVGNTAGATDLLVTWLYKLSVDQQKYNIGAVIGIFTFIVLTVISLITYRNSGSYKDEEVLK</sequence>
<dbReference type="CDD" id="cd06261">
    <property type="entry name" value="TM_PBP2"/>
    <property type="match status" value="1"/>
</dbReference>
<dbReference type="Gene3D" id="1.10.3720.10">
    <property type="entry name" value="MetI-like"/>
    <property type="match status" value="1"/>
</dbReference>
<dbReference type="GO" id="GO:0015423">
    <property type="term" value="F:ABC-type maltose transporter activity"/>
    <property type="evidence" value="ECO:0007669"/>
    <property type="project" value="TreeGrafter"/>
</dbReference>
<keyword evidence="7 9" id="KW-1133">Transmembrane helix</keyword>
<evidence type="ECO:0000313" key="13">
    <source>
        <dbReference type="Proteomes" id="UP000054874"/>
    </source>
</evidence>
<feature type="transmembrane region" description="Helical" evidence="9">
    <location>
        <begin position="422"/>
        <end position="444"/>
    </location>
</feature>
<evidence type="ECO:0000256" key="10">
    <source>
        <dbReference type="RuleBase" id="RU367050"/>
    </source>
</evidence>
<feature type="domain" description="ABC transmembrane type-1" evidence="11">
    <location>
        <begin position="225"/>
        <end position="443"/>
    </location>
</feature>
<keyword evidence="5 10" id="KW-0762">Sugar transport</keyword>
<dbReference type="Pfam" id="PF00528">
    <property type="entry name" value="BPD_transp_1"/>
    <property type="match status" value="1"/>
</dbReference>
<accession>A0A0V8QHI3</accession>
<dbReference type="AlphaFoldDB" id="A0A0V8QHI3"/>
<dbReference type="GO" id="GO:1990060">
    <property type="term" value="C:maltose transport complex"/>
    <property type="evidence" value="ECO:0007669"/>
    <property type="project" value="TreeGrafter"/>
</dbReference>
<feature type="transmembrane region" description="Helical" evidence="9">
    <location>
        <begin position="310"/>
        <end position="335"/>
    </location>
</feature>
<dbReference type="PANTHER" id="PTHR47314:SF1">
    <property type="entry name" value="MALTOSE_MALTODEXTRIN TRANSPORT SYSTEM PERMEASE PROTEIN MALF"/>
    <property type="match status" value="1"/>
</dbReference>
<keyword evidence="4 10" id="KW-1003">Cell membrane</keyword>
<keyword evidence="8 9" id="KW-0472">Membrane</keyword>
<evidence type="ECO:0000256" key="7">
    <source>
        <dbReference type="ARBA" id="ARBA00022989"/>
    </source>
</evidence>
<evidence type="ECO:0000256" key="1">
    <source>
        <dbReference type="ARBA" id="ARBA00004651"/>
    </source>
</evidence>
<dbReference type="SUPFAM" id="SSF161098">
    <property type="entry name" value="MetI-like"/>
    <property type="match status" value="1"/>
</dbReference>
<dbReference type="EMBL" id="LNAM01000057">
    <property type="protein sequence ID" value="KSV60043.1"/>
    <property type="molecule type" value="Genomic_DNA"/>
</dbReference>
<proteinExistence type="inferred from homology"/>
<evidence type="ECO:0000256" key="4">
    <source>
        <dbReference type="ARBA" id="ARBA00022475"/>
    </source>
</evidence>
<evidence type="ECO:0000259" key="11">
    <source>
        <dbReference type="PROSITE" id="PS50928"/>
    </source>
</evidence>
<reference evidence="12 13" key="1">
    <citation type="submission" date="2015-11" db="EMBL/GenBank/DDBJ databases">
        <title>Butyribacter intestini gen. nov., sp. nov., a butyric acid-producing bacterium of the family Lachnospiraceae isolated from the human faeces.</title>
        <authorList>
            <person name="Zou Y."/>
            <person name="Xue W."/>
            <person name="Luo G."/>
            <person name="Lv M."/>
        </authorList>
    </citation>
    <scope>NUCLEOTIDE SEQUENCE [LARGE SCALE GENOMIC DNA]</scope>
    <source>
        <strain evidence="12 13">ACET-33324</strain>
    </source>
</reference>
<feature type="transmembrane region" description="Helical" evidence="9">
    <location>
        <begin position="105"/>
        <end position="123"/>
    </location>
</feature>
<dbReference type="STRING" id="290052.ASU35_06875"/>
<feature type="transmembrane region" description="Helical" evidence="9">
    <location>
        <begin position="161"/>
        <end position="187"/>
    </location>
</feature>
<comment type="caution">
    <text evidence="12">The sequence shown here is derived from an EMBL/GenBank/DDBJ whole genome shotgun (WGS) entry which is preliminary data.</text>
</comment>
<name>A0A0V8QHI3_9FIRM</name>
<evidence type="ECO:0000256" key="2">
    <source>
        <dbReference type="ARBA" id="ARBA00009047"/>
    </source>
</evidence>
<feature type="transmembrane region" description="Helical" evidence="9">
    <location>
        <begin position="26"/>
        <end position="42"/>
    </location>
</feature>
<dbReference type="GO" id="GO:0042956">
    <property type="term" value="P:maltodextrin transmembrane transport"/>
    <property type="evidence" value="ECO:0007669"/>
    <property type="project" value="TreeGrafter"/>
</dbReference>
<gene>
    <name evidence="12" type="ORF">ASU35_06875</name>
</gene>
<dbReference type="InterPro" id="IPR000515">
    <property type="entry name" value="MetI-like"/>
</dbReference>
<keyword evidence="3 9" id="KW-0813">Transport</keyword>
<feature type="transmembrane region" description="Helical" evidence="9">
    <location>
        <begin position="260"/>
        <end position="280"/>
    </location>
</feature>
<feature type="transmembrane region" description="Helical" evidence="9">
    <location>
        <begin position="224"/>
        <end position="248"/>
    </location>
</feature>
<evidence type="ECO:0000256" key="9">
    <source>
        <dbReference type="RuleBase" id="RU363032"/>
    </source>
</evidence>
<dbReference type="SUPFAM" id="SSF160964">
    <property type="entry name" value="MalF N-terminal region-like"/>
    <property type="match status" value="1"/>
</dbReference>
<dbReference type="InterPro" id="IPR035906">
    <property type="entry name" value="MetI-like_sf"/>
</dbReference>
<evidence type="ECO:0000256" key="6">
    <source>
        <dbReference type="ARBA" id="ARBA00022692"/>
    </source>
</evidence>
<dbReference type="Proteomes" id="UP000054874">
    <property type="component" value="Unassembled WGS sequence"/>
</dbReference>
<dbReference type="PANTHER" id="PTHR47314">
    <property type="entry name" value="MALTOSE/MALTODEXTRIN TRANSPORT SYSTEM PERMEASE PROTEIN MALF"/>
    <property type="match status" value="1"/>
</dbReference>
<evidence type="ECO:0000313" key="12">
    <source>
        <dbReference type="EMBL" id="KSV60043.1"/>
    </source>
</evidence>
<comment type="function">
    <text evidence="10">Part of the ABC transporter complex MalEFGK involved in maltose/maltodextrin import. Probably responsible for the translocation of the substrate across the membrane.</text>
</comment>